<dbReference type="EMBL" id="CM023478">
    <property type="protein sequence ID" value="KAH7934127.1"/>
    <property type="molecule type" value="Genomic_DNA"/>
</dbReference>
<protein>
    <submittedName>
        <fullName evidence="1">Uncharacterized protein</fullName>
    </submittedName>
</protein>
<dbReference type="Proteomes" id="UP000821865">
    <property type="component" value="Chromosome 9"/>
</dbReference>
<evidence type="ECO:0000313" key="1">
    <source>
        <dbReference type="EMBL" id="KAH7934127.1"/>
    </source>
</evidence>
<proteinExistence type="predicted"/>
<name>A0ACB8C5I6_DERSI</name>
<keyword evidence="2" id="KW-1185">Reference proteome</keyword>
<reference evidence="1" key="1">
    <citation type="submission" date="2020-05" db="EMBL/GenBank/DDBJ databases">
        <title>Large-scale comparative analyses of tick genomes elucidate their genetic diversity and vector capacities.</title>
        <authorList>
            <person name="Jia N."/>
            <person name="Wang J."/>
            <person name="Shi W."/>
            <person name="Du L."/>
            <person name="Sun Y."/>
            <person name="Zhan W."/>
            <person name="Jiang J."/>
            <person name="Wang Q."/>
            <person name="Zhang B."/>
            <person name="Ji P."/>
            <person name="Sakyi L.B."/>
            <person name="Cui X."/>
            <person name="Yuan T."/>
            <person name="Jiang B."/>
            <person name="Yang W."/>
            <person name="Lam T.T.-Y."/>
            <person name="Chang Q."/>
            <person name="Ding S."/>
            <person name="Wang X."/>
            <person name="Zhu J."/>
            <person name="Ruan X."/>
            <person name="Zhao L."/>
            <person name="Wei J."/>
            <person name="Que T."/>
            <person name="Du C."/>
            <person name="Cheng J."/>
            <person name="Dai P."/>
            <person name="Han X."/>
            <person name="Huang E."/>
            <person name="Gao Y."/>
            <person name="Liu J."/>
            <person name="Shao H."/>
            <person name="Ye R."/>
            <person name="Li L."/>
            <person name="Wei W."/>
            <person name="Wang X."/>
            <person name="Wang C."/>
            <person name="Yang T."/>
            <person name="Huo Q."/>
            <person name="Li W."/>
            <person name="Guo W."/>
            <person name="Chen H."/>
            <person name="Zhou L."/>
            <person name="Ni X."/>
            <person name="Tian J."/>
            <person name="Zhou Y."/>
            <person name="Sheng Y."/>
            <person name="Liu T."/>
            <person name="Pan Y."/>
            <person name="Xia L."/>
            <person name="Li J."/>
            <person name="Zhao F."/>
            <person name="Cao W."/>
        </authorList>
    </citation>
    <scope>NUCLEOTIDE SEQUENCE</scope>
    <source>
        <strain evidence="1">Dsil-2018</strain>
    </source>
</reference>
<sequence length="202" mass="22710">MKFGFVELPRQRPHHSAPKVSAASSGGAEGCGDVCRLTLLRKYSVPVGITLIPSIGGAFCSLYLRKEHRHWYENLRKPVWCPRQWAFFPVFNACYASMGLASYMVYAQQGYQGSTRLALQLYGTQLVLAWFWVPLLFRRRMLGLALVDSVLLAGFSGATLWCFAPISTSAAAIFVPSFLWSVYLMLTSLFLWRRNSIVLKNG</sequence>
<evidence type="ECO:0000313" key="2">
    <source>
        <dbReference type="Proteomes" id="UP000821865"/>
    </source>
</evidence>
<accession>A0ACB8C5I6</accession>
<comment type="caution">
    <text evidence="1">The sequence shown here is derived from an EMBL/GenBank/DDBJ whole genome shotgun (WGS) entry which is preliminary data.</text>
</comment>
<gene>
    <name evidence="1" type="ORF">HPB49_021642</name>
</gene>
<organism evidence="1 2">
    <name type="scientific">Dermacentor silvarum</name>
    <name type="common">Tick</name>
    <dbReference type="NCBI Taxonomy" id="543639"/>
    <lineage>
        <taxon>Eukaryota</taxon>
        <taxon>Metazoa</taxon>
        <taxon>Ecdysozoa</taxon>
        <taxon>Arthropoda</taxon>
        <taxon>Chelicerata</taxon>
        <taxon>Arachnida</taxon>
        <taxon>Acari</taxon>
        <taxon>Parasitiformes</taxon>
        <taxon>Ixodida</taxon>
        <taxon>Ixodoidea</taxon>
        <taxon>Ixodidae</taxon>
        <taxon>Rhipicephalinae</taxon>
        <taxon>Dermacentor</taxon>
    </lineage>
</organism>